<dbReference type="PRINTS" id="PR00605">
    <property type="entry name" value="CYTCHROMECIC"/>
</dbReference>
<evidence type="ECO:0000256" key="1">
    <source>
        <dbReference type="ARBA" id="ARBA00022448"/>
    </source>
</evidence>
<dbReference type="SUPFAM" id="SSF46626">
    <property type="entry name" value="Cytochrome c"/>
    <property type="match status" value="2"/>
</dbReference>
<dbReference type="InterPro" id="IPR008168">
    <property type="entry name" value="Cyt_C_IC"/>
</dbReference>
<gene>
    <name evidence="9" type="ORF">SE15_10605</name>
</gene>
<evidence type="ECO:0000256" key="3">
    <source>
        <dbReference type="ARBA" id="ARBA00022723"/>
    </source>
</evidence>
<dbReference type="GO" id="GO:0005506">
    <property type="term" value="F:iron ion binding"/>
    <property type="evidence" value="ECO:0007669"/>
    <property type="project" value="InterPro"/>
</dbReference>
<dbReference type="GO" id="GO:0020037">
    <property type="term" value="F:heme binding"/>
    <property type="evidence" value="ECO:0007669"/>
    <property type="project" value="InterPro"/>
</dbReference>
<comment type="caution">
    <text evidence="9">The sequence shown here is derived from an EMBL/GenBank/DDBJ whole genome shotgun (WGS) entry which is preliminary data.</text>
</comment>
<dbReference type="RefSeq" id="WP_054522076.1">
    <property type="nucleotide sequence ID" value="NZ_LGKO01000005.1"/>
</dbReference>
<feature type="domain" description="Cytochrome c" evidence="8">
    <location>
        <begin position="151"/>
        <end position="239"/>
    </location>
</feature>
<reference evidence="9 10" key="1">
    <citation type="submission" date="2015-07" db="EMBL/GenBank/DDBJ databases">
        <title>Whole genome sequence of Thermanaerothrix daxensis DSM 23592.</title>
        <authorList>
            <person name="Hemp J."/>
            <person name="Ward L.M."/>
            <person name="Pace L.A."/>
            <person name="Fischer W.W."/>
        </authorList>
    </citation>
    <scope>NUCLEOTIDE SEQUENCE [LARGE SCALE GENOMIC DNA]</scope>
    <source>
        <strain evidence="9 10">GNS-1</strain>
    </source>
</reference>
<evidence type="ECO:0000256" key="4">
    <source>
        <dbReference type="ARBA" id="ARBA00022982"/>
    </source>
</evidence>
<keyword evidence="2 6" id="KW-0349">Heme</keyword>
<dbReference type="PANTHER" id="PTHR35008">
    <property type="entry name" value="BLL4482 PROTEIN-RELATED"/>
    <property type="match status" value="1"/>
</dbReference>
<accession>A0A0P6XU61</accession>
<evidence type="ECO:0000256" key="7">
    <source>
        <dbReference type="SAM" id="Phobius"/>
    </source>
</evidence>
<dbReference type="InterPro" id="IPR036909">
    <property type="entry name" value="Cyt_c-like_dom_sf"/>
</dbReference>
<dbReference type="Proteomes" id="UP000050544">
    <property type="component" value="Unassembled WGS sequence"/>
</dbReference>
<dbReference type="OrthoDB" id="9779283at2"/>
<dbReference type="InterPro" id="IPR051459">
    <property type="entry name" value="Cytochrome_c-type_DH"/>
</dbReference>
<keyword evidence="7" id="KW-0472">Membrane</keyword>
<dbReference type="EMBL" id="LGKO01000005">
    <property type="protein sequence ID" value="KPL82564.1"/>
    <property type="molecule type" value="Genomic_DNA"/>
</dbReference>
<protein>
    <recommendedName>
        <fullName evidence="8">Cytochrome c domain-containing protein</fullName>
    </recommendedName>
</protein>
<keyword evidence="3 6" id="KW-0479">Metal-binding</keyword>
<evidence type="ECO:0000256" key="6">
    <source>
        <dbReference type="PROSITE-ProRule" id="PRU00433"/>
    </source>
</evidence>
<dbReference type="AlphaFoldDB" id="A0A0P6XU61"/>
<evidence type="ECO:0000313" key="10">
    <source>
        <dbReference type="Proteomes" id="UP000050544"/>
    </source>
</evidence>
<dbReference type="PROSITE" id="PS51257">
    <property type="entry name" value="PROKAR_LIPOPROTEIN"/>
    <property type="match status" value="1"/>
</dbReference>
<keyword evidence="1" id="KW-0813">Transport</keyword>
<keyword evidence="7" id="KW-1133">Transmembrane helix</keyword>
<organism evidence="9 10">
    <name type="scientific">Thermanaerothrix daxensis</name>
    <dbReference type="NCBI Taxonomy" id="869279"/>
    <lineage>
        <taxon>Bacteria</taxon>
        <taxon>Bacillati</taxon>
        <taxon>Chloroflexota</taxon>
        <taxon>Anaerolineae</taxon>
        <taxon>Anaerolineales</taxon>
        <taxon>Anaerolineaceae</taxon>
        <taxon>Thermanaerothrix</taxon>
    </lineage>
</organism>
<feature type="transmembrane region" description="Helical" evidence="7">
    <location>
        <begin position="562"/>
        <end position="581"/>
    </location>
</feature>
<dbReference type="STRING" id="869279.SE15_10605"/>
<dbReference type="PROSITE" id="PS51007">
    <property type="entry name" value="CYTC"/>
    <property type="match status" value="2"/>
</dbReference>
<evidence type="ECO:0000313" key="9">
    <source>
        <dbReference type="EMBL" id="KPL82564.1"/>
    </source>
</evidence>
<sequence length="645" mass="69529">MSILMNRHCRISGLILIAVWLVFGLVGCSLAADVTPPPNVQSFVAAQPTPTHATLPLVPPDPRQGEAIYREKCAPCHGESGLGDGPQATQLPVAVPALADPQLAREASPAAWYAMVTQGNVERYMPGFRSLSDRQRWDVVAYALSLSLSEKMLQRGAEIYARECQACHGPKGEGDGPRAKSLGITLSNWRSEPGILAERSLREIYKAVQAGVTPAMPAFAQTLSDDDLWAVAGYVRWLSFVSPSPTLGTTGVEATPLAATPPAGSASQATQAPTTLPSTVALVTVKGQVNNVTLGKALTGVEVRLLAFDGMTAAFERSARTDAQGRFTFSEVEIQPGRILLATVSYQNLSFESQAYHVQDQDMTSTDQPIDLSVAVYETTTDTSVLYADRMHVFLDVLNNERLQVVELLLYSNVSDRVLVPSEAGGPVFTVALPAGAENLQFQDGTLGERYVATSGGFGDTEPVYPGMSHQLLFAYELPMARQVSLSIPVPMPVEAAVIMAPQEGVSLSGPQLQAIGTRQVQGVNLQVFTASALQAGSTLDLTLGVRRAFPWRLNLNAGNSLIVGLVVFIAVALGLGVWYWRQVRLPQRTEPSPEIESEDPVAILDAIIALDDLYRAGELPEEAYRTRREELKARLRNLKQPKDS</sequence>
<dbReference type="Pfam" id="PF13442">
    <property type="entry name" value="Cytochrome_CBB3"/>
    <property type="match status" value="2"/>
</dbReference>
<keyword evidence="10" id="KW-1185">Reference proteome</keyword>
<feature type="domain" description="Cytochrome c" evidence="8">
    <location>
        <begin position="60"/>
        <end position="147"/>
    </location>
</feature>
<evidence type="ECO:0000256" key="5">
    <source>
        <dbReference type="ARBA" id="ARBA00023004"/>
    </source>
</evidence>
<dbReference type="PANTHER" id="PTHR35008:SF8">
    <property type="entry name" value="ALCOHOL DEHYDROGENASE CYTOCHROME C SUBUNIT"/>
    <property type="match status" value="1"/>
</dbReference>
<dbReference type="InterPro" id="IPR009056">
    <property type="entry name" value="Cyt_c-like_dom"/>
</dbReference>
<name>A0A0P6XU61_9CHLR</name>
<dbReference type="GO" id="GO:0009055">
    <property type="term" value="F:electron transfer activity"/>
    <property type="evidence" value="ECO:0007669"/>
    <property type="project" value="InterPro"/>
</dbReference>
<keyword evidence="7" id="KW-0812">Transmembrane</keyword>
<evidence type="ECO:0000256" key="2">
    <source>
        <dbReference type="ARBA" id="ARBA00022617"/>
    </source>
</evidence>
<keyword evidence="5 6" id="KW-0408">Iron</keyword>
<keyword evidence="4" id="KW-0249">Electron transport</keyword>
<evidence type="ECO:0000259" key="8">
    <source>
        <dbReference type="PROSITE" id="PS51007"/>
    </source>
</evidence>
<proteinExistence type="predicted"/>
<dbReference type="Gene3D" id="1.10.760.10">
    <property type="entry name" value="Cytochrome c-like domain"/>
    <property type="match status" value="2"/>
</dbReference>